<evidence type="ECO:0000313" key="2">
    <source>
        <dbReference type="Proteomes" id="UP001596528"/>
    </source>
</evidence>
<dbReference type="SUPFAM" id="SSF53474">
    <property type="entry name" value="alpha/beta-Hydrolases"/>
    <property type="match status" value="1"/>
</dbReference>
<name>A0ABW2V9H4_9BACL</name>
<evidence type="ECO:0000313" key="1">
    <source>
        <dbReference type="EMBL" id="MFC7751292.1"/>
    </source>
</evidence>
<dbReference type="PANTHER" id="PTHR48098:SF3">
    <property type="entry name" value="IRON(III) ENTEROBACTIN ESTERASE"/>
    <property type="match status" value="1"/>
</dbReference>
<dbReference type="GO" id="GO:0016787">
    <property type="term" value="F:hydrolase activity"/>
    <property type="evidence" value="ECO:0007669"/>
    <property type="project" value="UniProtKB-KW"/>
</dbReference>
<dbReference type="Proteomes" id="UP001596528">
    <property type="component" value="Unassembled WGS sequence"/>
</dbReference>
<sequence length="242" mass="27806">MSDNRYTQRTIVKHTLTSGLLDAPRELRVYLPPGYNELSSYPVIYGQDGEDLFNYGRIATHMNRLILDENVQPAIIVGIEVDKSKRTSEYAPDGSRYAAYAQFVATELVPYIEARYPARPDVTERILVGDSLGGTVSLHLALDYPYLFQNVIALSGAFLSTTHERLARESSLSWLRLWQLIGTDEREVKTERGTFDFLELNRTAREWFERRNVQLTYVEKPGKHLWGFWQQELPEALKAFLG</sequence>
<dbReference type="InterPro" id="IPR050583">
    <property type="entry name" value="Mycobacterial_A85_antigen"/>
</dbReference>
<dbReference type="Gene3D" id="3.40.50.1820">
    <property type="entry name" value="alpha/beta hydrolase"/>
    <property type="match status" value="1"/>
</dbReference>
<dbReference type="EMBL" id="JBHTGQ010000041">
    <property type="protein sequence ID" value="MFC7751292.1"/>
    <property type="molecule type" value="Genomic_DNA"/>
</dbReference>
<accession>A0ABW2V9H4</accession>
<organism evidence="1 2">
    <name type="scientific">Paenibacillus thermoaerophilus</name>
    <dbReference type="NCBI Taxonomy" id="1215385"/>
    <lineage>
        <taxon>Bacteria</taxon>
        <taxon>Bacillati</taxon>
        <taxon>Bacillota</taxon>
        <taxon>Bacilli</taxon>
        <taxon>Bacillales</taxon>
        <taxon>Paenibacillaceae</taxon>
        <taxon>Paenibacillus</taxon>
    </lineage>
</organism>
<proteinExistence type="predicted"/>
<gene>
    <name evidence="1" type="ORF">ACFQWB_15330</name>
</gene>
<dbReference type="InterPro" id="IPR029058">
    <property type="entry name" value="AB_hydrolase_fold"/>
</dbReference>
<reference evidence="2" key="1">
    <citation type="journal article" date="2019" name="Int. J. Syst. Evol. Microbiol.">
        <title>The Global Catalogue of Microorganisms (GCM) 10K type strain sequencing project: providing services to taxonomists for standard genome sequencing and annotation.</title>
        <authorList>
            <consortium name="The Broad Institute Genomics Platform"/>
            <consortium name="The Broad Institute Genome Sequencing Center for Infectious Disease"/>
            <person name="Wu L."/>
            <person name="Ma J."/>
        </authorList>
    </citation>
    <scope>NUCLEOTIDE SEQUENCE [LARGE SCALE GENOMIC DNA]</scope>
    <source>
        <strain evidence="2">JCM 18657</strain>
    </source>
</reference>
<dbReference type="PANTHER" id="PTHR48098">
    <property type="entry name" value="ENTEROCHELIN ESTERASE-RELATED"/>
    <property type="match status" value="1"/>
</dbReference>
<keyword evidence="2" id="KW-1185">Reference proteome</keyword>
<dbReference type="InterPro" id="IPR000801">
    <property type="entry name" value="Esterase-like"/>
</dbReference>
<dbReference type="Pfam" id="PF00756">
    <property type="entry name" value="Esterase"/>
    <property type="match status" value="1"/>
</dbReference>
<dbReference type="RefSeq" id="WP_138788592.1">
    <property type="nucleotide sequence ID" value="NZ_JBHTGQ010000041.1"/>
</dbReference>
<comment type="caution">
    <text evidence="1">The sequence shown here is derived from an EMBL/GenBank/DDBJ whole genome shotgun (WGS) entry which is preliminary data.</text>
</comment>
<protein>
    <submittedName>
        <fullName evidence="1">Alpha/beta hydrolase</fullName>
    </submittedName>
</protein>
<keyword evidence="1" id="KW-0378">Hydrolase</keyword>